<dbReference type="Pfam" id="PF14833">
    <property type="entry name" value="NAD_binding_11"/>
    <property type="match status" value="1"/>
</dbReference>
<dbReference type="STRING" id="1817867.A3F83_03300"/>
<dbReference type="GO" id="GO:0051287">
    <property type="term" value="F:NAD binding"/>
    <property type="evidence" value="ECO:0007669"/>
    <property type="project" value="InterPro"/>
</dbReference>
<evidence type="ECO:0000259" key="1">
    <source>
        <dbReference type="Pfam" id="PF14833"/>
    </source>
</evidence>
<dbReference type="EMBL" id="MFIX01000180">
    <property type="protein sequence ID" value="OGG02624.1"/>
    <property type="molecule type" value="Genomic_DNA"/>
</dbReference>
<organism evidence="2 3">
    <name type="scientific">Candidatus Glassbacteria bacterium RIFCSPLOWO2_12_FULL_58_11</name>
    <dbReference type="NCBI Taxonomy" id="1817867"/>
    <lineage>
        <taxon>Bacteria</taxon>
        <taxon>Candidatus Glassiibacteriota</taxon>
    </lineage>
</organism>
<comment type="caution">
    <text evidence="2">The sequence shown here is derived from an EMBL/GenBank/DDBJ whole genome shotgun (WGS) entry which is preliminary data.</text>
</comment>
<evidence type="ECO:0000313" key="3">
    <source>
        <dbReference type="Proteomes" id="UP000179129"/>
    </source>
</evidence>
<dbReference type="AlphaFoldDB" id="A0A1F5YRB0"/>
<name>A0A1F5YRB0_9BACT</name>
<dbReference type="InterPro" id="IPR029154">
    <property type="entry name" value="HIBADH-like_NADP-bd"/>
</dbReference>
<dbReference type="PANTHER" id="PTHR43060:SF15">
    <property type="entry name" value="3-HYDROXYISOBUTYRATE DEHYDROGENASE-LIKE 1, MITOCHONDRIAL-RELATED"/>
    <property type="match status" value="1"/>
</dbReference>
<reference evidence="2 3" key="1">
    <citation type="journal article" date="2016" name="Nat. Commun.">
        <title>Thousands of microbial genomes shed light on interconnected biogeochemical processes in an aquifer system.</title>
        <authorList>
            <person name="Anantharaman K."/>
            <person name="Brown C.T."/>
            <person name="Hug L.A."/>
            <person name="Sharon I."/>
            <person name="Castelle C.J."/>
            <person name="Probst A.J."/>
            <person name="Thomas B.C."/>
            <person name="Singh A."/>
            <person name="Wilkins M.J."/>
            <person name="Karaoz U."/>
            <person name="Brodie E.L."/>
            <person name="Williams K.H."/>
            <person name="Hubbard S.S."/>
            <person name="Banfield J.F."/>
        </authorList>
    </citation>
    <scope>NUCLEOTIDE SEQUENCE [LARGE SCALE GENOMIC DNA]</scope>
</reference>
<dbReference type="SUPFAM" id="SSF48179">
    <property type="entry name" value="6-phosphogluconate dehydrogenase C-terminal domain-like"/>
    <property type="match status" value="1"/>
</dbReference>
<feature type="domain" description="3-hydroxyisobutyrate dehydrogenase-like NAD-binding" evidence="1">
    <location>
        <begin position="1"/>
        <end position="115"/>
    </location>
</feature>
<proteinExistence type="predicted"/>
<dbReference type="InterPro" id="IPR008927">
    <property type="entry name" value="6-PGluconate_DH-like_C_sf"/>
</dbReference>
<dbReference type="Proteomes" id="UP000179129">
    <property type="component" value="Unassembled WGS sequence"/>
</dbReference>
<dbReference type="InterPro" id="IPR013328">
    <property type="entry name" value="6PGD_dom2"/>
</dbReference>
<sequence>MKCCNQLVAGLHVLALAEGFRFAEELGLKPALAHEVIGSGAAGSFIWNHWGALLTEGDLSPGFRIRLHRKDLELVAAECRSRGLTLPGLNLLLELYGKAVEKGLGELGDQALGKVL</sequence>
<dbReference type="Gene3D" id="1.10.1040.10">
    <property type="entry name" value="N-(1-d-carboxylethyl)-l-norvaline Dehydrogenase, domain 2"/>
    <property type="match status" value="1"/>
</dbReference>
<accession>A0A1F5YRB0</accession>
<evidence type="ECO:0000313" key="2">
    <source>
        <dbReference type="EMBL" id="OGG02624.1"/>
    </source>
</evidence>
<gene>
    <name evidence="2" type="ORF">A3F83_03300</name>
</gene>
<protein>
    <recommendedName>
        <fullName evidence="1">3-hydroxyisobutyrate dehydrogenase-like NAD-binding domain-containing protein</fullName>
    </recommendedName>
</protein>
<dbReference type="PANTHER" id="PTHR43060">
    <property type="entry name" value="3-HYDROXYISOBUTYRATE DEHYDROGENASE-LIKE 1, MITOCHONDRIAL-RELATED"/>
    <property type="match status" value="1"/>
</dbReference>